<dbReference type="AlphaFoldDB" id="A0A2P6VFD6"/>
<keyword evidence="2" id="KW-1185">Reference proteome</keyword>
<reference evidence="1 2" key="1">
    <citation type="journal article" date="2018" name="Plant J.">
        <title>Genome sequences of Chlorella sorokiniana UTEX 1602 and Micractinium conductrix SAG 241.80: implications to maltose excretion by a green alga.</title>
        <authorList>
            <person name="Arriola M.B."/>
            <person name="Velmurugan N."/>
            <person name="Zhang Y."/>
            <person name="Plunkett M.H."/>
            <person name="Hondzo H."/>
            <person name="Barney B.M."/>
        </authorList>
    </citation>
    <scope>NUCLEOTIDE SEQUENCE [LARGE SCALE GENOMIC DNA]</scope>
    <source>
        <strain evidence="1 2">SAG 241.80</strain>
    </source>
</reference>
<proteinExistence type="predicted"/>
<accession>A0A2P6VFD6</accession>
<evidence type="ECO:0000313" key="2">
    <source>
        <dbReference type="Proteomes" id="UP000239649"/>
    </source>
</evidence>
<evidence type="ECO:0000313" key="1">
    <source>
        <dbReference type="EMBL" id="PSC72805.1"/>
    </source>
</evidence>
<dbReference type="Proteomes" id="UP000239649">
    <property type="component" value="Unassembled WGS sequence"/>
</dbReference>
<name>A0A2P6VFD6_9CHLO</name>
<gene>
    <name evidence="1" type="ORF">C2E20_3816</name>
</gene>
<protein>
    <submittedName>
        <fullName evidence="1">DDT domain-containing</fullName>
    </submittedName>
</protein>
<organism evidence="1 2">
    <name type="scientific">Micractinium conductrix</name>
    <dbReference type="NCBI Taxonomy" id="554055"/>
    <lineage>
        <taxon>Eukaryota</taxon>
        <taxon>Viridiplantae</taxon>
        <taxon>Chlorophyta</taxon>
        <taxon>core chlorophytes</taxon>
        <taxon>Trebouxiophyceae</taxon>
        <taxon>Chlorellales</taxon>
        <taxon>Chlorellaceae</taxon>
        <taxon>Chlorella clade</taxon>
        <taxon>Micractinium</taxon>
    </lineage>
</organism>
<dbReference type="EMBL" id="LHPF02000009">
    <property type="protein sequence ID" value="PSC72805.1"/>
    <property type="molecule type" value="Genomic_DNA"/>
</dbReference>
<sequence>MELGLDLDVVDEHGLQQMLHASAPWAALWYKLDPDDDSKGCIEMTPLWVAYQRKVHLGQKGAWWEIPLDVKAGATYSGKPHIELGIGNLPLVLGLAAALLAAGKPVGVRRKEVGGLAVQFGGAGGEWSLQERAELDAQLRRDGRGLRLDFSQINGVLRMRQAD</sequence>
<comment type="caution">
    <text evidence="1">The sequence shown here is derived from an EMBL/GenBank/DDBJ whole genome shotgun (WGS) entry which is preliminary data.</text>
</comment>